<accession>A0A7X6RHR4</accession>
<sequence length="736" mass="74953">MVEPKPGLGEGNAAAWVTIGGTGDATSANWAGYGKHGPSDTSVDRFLSGDSGAYNPGADAKQILETNTLDWFHLVQARYAITGRKAPQGIGLDTKDAMDTFYFRQRDMHLDHLFGAAQRIEAALPKITQAHTDQQLATQRLSGHWQGPTGGAVQDKIGKLGAWSDDALDELTAIPQTVYATVNEIKQCLQRKADAFAKLNMVHRINGVDMTNGESRGQGINTRNSDDENAGNDDVSVIINYSLRRGIGDNVRKQIQWIADTGVLGDRSALPRYDPHGNYKDQPGWAEVTEFDDKAQQICKIWTNQFCESAEGYFRAYSTLCAQTDKAVEQYLQVAVDALNNAGHLGKAPQPQDPGPSNPVPSNPGPATPGVPGPAVPGPAVPGPAQTTPAAAAPTTPTTSPAGTQANPAQILSSLASQASQTVQQGLTQTLQQGLSQIQNVAQQGLGSLGGNISGLGSQLSGLGSQLTDVKNLPGSKELANLSALGGNLTVTQSPNGTITAKVTGPDGKSQEYSMGIKDGVPFLKPGPAEPSDPTAAGPSDDKSSTPGSARPSGPGPGGASAAGSSAQSLTPAPSGVATPGSLPGHAAEPRSENPNAASGTGTNAPAAPGMPMSGIPHAPGGGGKSAPDSERPPSGIVPPKPLWTTVPGTGGEIPDGPAGPDGPGPELATVGPLDGNSPKPPTAGPELATVGPLESARPAPTSPSHVATVTDSPPAAAARPSTAGVKIEIDTGESK</sequence>
<keyword evidence="3" id="KW-1185">Reference proteome</keyword>
<dbReference type="AlphaFoldDB" id="A0A7X6RHR4"/>
<name>A0A7X6RHR4_9NOCA</name>
<comment type="caution">
    <text evidence="2">The sequence shown here is derived from an EMBL/GenBank/DDBJ whole genome shotgun (WGS) entry which is preliminary data.</text>
</comment>
<dbReference type="RefSeq" id="WP_040717176.1">
    <property type="nucleotide sequence ID" value="NZ_CAWPHS010000002.1"/>
</dbReference>
<gene>
    <name evidence="2" type="ORF">HGA07_12680</name>
</gene>
<organism evidence="2 3">
    <name type="scientific">Nocardia veterana</name>
    <dbReference type="NCBI Taxonomy" id="132249"/>
    <lineage>
        <taxon>Bacteria</taxon>
        <taxon>Bacillati</taxon>
        <taxon>Actinomycetota</taxon>
        <taxon>Actinomycetes</taxon>
        <taxon>Mycobacteriales</taxon>
        <taxon>Nocardiaceae</taxon>
        <taxon>Nocardia</taxon>
    </lineage>
</organism>
<feature type="compositionally biased region" description="Polar residues" evidence="1">
    <location>
        <begin position="489"/>
        <end position="501"/>
    </location>
</feature>
<evidence type="ECO:0000313" key="3">
    <source>
        <dbReference type="Proteomes" id="UP000523447"/>
    </source>
</evidence>
<dbReference type="EMBL" id="JAAXPE010000010">
    <property type="protein sequence ID" value="NKY86482.1"/>
    <property type="molecule type" value="Genomic_DNA"/>
</dbReference>
<feature type="compositionally biased region" description="Polar residues" evidence="1">
    <location>
        <begin position="703"/>
        <end position="712"/>
    </location>
</feature>
<dbReference type="SUPFAM" id="SSF140453">
    <property type="entry name" value="EsxAB dimer-like"/>
    <property type="match status" value="1"/>
</dbReference>
<proteinExistence type="predicted"/>
<reference evidence="2 3" key="1">
    <citation type="submission" date="2020-04" db="EMBL/GenBank/DDBJ databases">
        <title>MicrobeNet Type strains.</title>
        <authorList>
            <person name="Nicholson A.C."/>
        </authorList>
    </citation>
    <scope>NUCLEOTIDE SEQUENCE [LARGE SCALE GENOMIC DNA]</scope>
    <source>
        <strain evidence="2 3">DSM 44445</strain>
    </source>
</reference>
<feature type="region of interest" description="Disordered" evidence="1">
    <location>
        <begin position="488"/>
        <end position="736"/>
    </location>
</feature>
<evidence type="ECO:0000256" key="1">
    <source>
        <dbReference type="SAM" id="MobiDB-lite"/>
    </source>
</evidence>
<feature type="compositionally biased region" description="Low complexity" evidence="1">
    <location>
        <begin position="383"/>
        <end position="406"/>
    </location>
</feature>
<feature type="compositionally biased region" description="Polar residues" evidence="1">
    <location>
        <begin position="593"/>
        <end position="604"/>
    </location>
</feature>
<feature type="region of interest" description="Disordered" evidence="1">
    <location>
        <begin position="343"/>
        <end position="406"/>
    </location>
</feature>
<evidence type="ECO:0000313" key="2">
    <source>
        <dbReference type="EMBL" id="NKY86482.1"/>
    </source>
</evidence>
<dbReference type="Proteomes" id="UP000523447">
    <property type="component" value="Unassembled WGS sequence"/>
</dbReference>
<protein>
    <submittedName>
        <fullName evidence="2">Uncharacterized protein</fullName>
    </submittedName>
</protein>
<feature type="compositionally biased region" description="Pro residues" evidence="1">
    <location>
        <begin position="351"/>
        <end position="382"/>
    </location>
</feature>
<dbReference type="InterPro" id="IPR036689">
    <property type="entry name" value="ESAT-6-like_sf"/>
</dbReference>